<keyword evidence="2" id="KW-0238">DNA-binding</keyword>
<dbReference type="Gene3D" id="1.10.10.10">
    <property type="entry name" value="Winged helix-like DNA-binding domain superfamily/Winged helix DNA-binding domain"/>
    <property type="match status" value="1"/>
</dbReference>
<evidence type="ECO:0000256" key="3">
    <source>
        <dbReference type="ARBA" id="ARBA00023163"/>
    </source>
</evidence>
<dbReference type="RefSeq" id="WP_054371867.1">
    <property type="nucleotide sequence ID" value="NZ_AZYO01000009.1"/>
</dbReference>
<reference evidence="5 6" key="1">
    <citation type="journal article" date="2015" name="Genome Announc.">
        <title>Draft Genome Sequence of Rhodococcus rhodochrous Strain KG-21, a Soil Isolate from Oil Fields of Krishna-Godavari Basin, India.</title>
        <authorList>
            <person name="Dawar C."/>
            <person name="Aggarwal R.K."/>
        </authorList>
    </citation>
    <scope>NUCLEOTIDE SEQUENCE [LARGE SCALE GENOMIC DNA]</scope>
    <source>
        <strain evidence="5 6">KG-21</strain>
    </source>
</reference>
<name>A0A0M8PQJ5_RHORH</name>
<dbReference type="Pfam" id="PF25873">
    <property type="entry name" value="WHD_MalT"/>
    <property type="match status" value="1"/>
</dbReference>
<comment type="caution">
    <text evidence="5">The sequence shown here is derived from an EMBL/GenBank/DDBJ whole genome shotgun (WGS) entry which is preliminary data.</text>
</comment>
<dbReference type="PATRIC" id="fig|1441923.3.peg.1379"/>
<dbReference type="SMART" id="SM00421">
    <property type="entry name" value="HTH_LUXR"/>
    <property type="match status" value="1"/>
</dbReference>
<dbReference type="PROSITE" id="PS50043">
    <property type="entry name" value="HTH_LUXR_2"/>
    <property type="match status" value="1"/>
</dbReference>
<dbReference type="PRINTS" id="PR00038">
    <property type="entry name" value="HTHLUXR"/>
</dbReference>
<accession>A0A0M8PQJ5</accession>
<evidence type="ECO:0000313" key="6">
    <source>
        <dbReference type="Proteomes" id="UP000037712"/>
    </source>
</evidence>
<proteinExistence type="predicted"/>
<keyword evidence="3" id="KW-0804">Transcription</keyword>
<reference evidence="6" key="2">
    <citation type="submission" date="2015-01" db="EMBL/GenBank/DDBJ databases">
        <title>Draft genome sequence of potential hydrocarbon metabolising strain of Rhodococcus rhodochrous.</title>
        <authorList>
            <person name="Aggarwal R.K."/>
            <person name="Dawar C."/>
        </authorList>
    </citation>
    <scope>NUCLEOTIDE SEQUENCE [LARGE SCALE GENOMIC DNA]</scope>
    <source>
        <strain evidence="6">KG-21</strain>
    </source>
</reference>
<dbReference type="Proteomes" id="UP000037712">
    <property type="component" value="Unassembled WGS sequence"/>
</dbReference>
<dbReference type="InterPro" id="IPR036388">
    <property type="entry name" value="WH-like_DNA-bd_sf"/>
</dbReference>
<evidence type="ECO:0000256" key="2">
    <source>
        <dbReference type="ARBA" id="ARBA00023125"/>
    </source>
</evidence>
<keyword evidence="1" id="KW-0805">Transcription regulation</keyword>
<gene>
    <name evidence="5" type="ORF">Z051_06275</name>
</gene>
<dbReference type="InterPro" id="IPR059106">
    <property type="entry name" value="WHD_MalT"/>
</dbReference>
<dbReference type="InterPro" id="IPR000792">
    <property type="entry name" value="Tscrpt_reg_LuxR_C"/>
</dbReference>
<dbReference type="EMBL" id="AZYO01000009">
    <property type="protein sequence ID" value="KOS57049.1"/>
    <property type="molecule type" value="Genomic_DNA"/>
</dbReference>
<dbReference type="CDD" id="cd06170">
    <property type="entry name" value="LuxR_C_like"/>
    <property type="match status" value="1"/>
</dbReference>
<dbReference type="PANTHER" id="PTHR44688">
    <property type="entry name" value="DNA-BINDING TRANSCRIPTIONAL ACTIVATOR DEVR_DOSR"/>
    <property type="match status" value="1"/>
</dbReference>
<evidence type="ECO:0000256" key="1">
    <source>
        <dbReference type="ARBA" id="ARBA00023015"/>
    </source>
</evidence>
<protein>
    <submittedName>
        <fullName evidence="5">LuxR family transcriptional regulator</fullName>
    </submittedName>
</protein>
<dbReference type="AlphaFoldDB" id="A0A0M8PQJ5"/>
<evidence type="ECO:0000259" key="4">
    <source>
        <dbReference type="PROSITE" id="PS50043"/>
    </source>
</evidence>
<feature type="domain" description="HTH luxR-type" evidence="4">
    <location>
        <begin position="780"/>
        <end position="845"/>
    </location>
</feature>
<dbReference type="SUPFAM" id="SSF46894">
    <property type="entry name" value="C-terminal effector domain of the bipartite response regulators"/>
    <property type="match status" value="1"/>
</dbReference>
<dbReference type="Pfam" id="PF00196">
    <property type="entry name" value="GerE"/>
    <property type="match status" value="1"/>
</dbReference>
<evidence type="ECO:0000313" key="5">
    <source>
        <dbReference type="EMBL" id="KOS57049.1"/>
    </source>
</evidence>
<organism evidence="5 6">
    <name type="scientific">Rhodococcus rhodochrous KG-21</name>
    <dbReference type="NCBI Taxonomy" id="1441923"/>
    <lineage>
        <taxon>Bacteria</taxon>
        <taxon>Bacillati</taxon>
        <taxon>Actinomycetota</taxon>
        <taxon>Actinomycetes</taxon>
        <taxon>Mycobacteriales</taxon>
        <taxon>Nocardiaceae</taxon>
        <taxon>Rhodococcus</taxon>
    </lineage>
</organism>
<dbReference type="InterPro" id="IPR016032">
    <property type="entry name" value="Sig_transdc_resp-reg_C-effctor"/>
</dbReference>
<dbReference type="GO" id="GO:0006355">
    <property type="term" value="P:regulation of DNA-templated transcription"/>
    <property type="evidence" value="ECO:0007669"/>
    <property type="project" value="InterPro"/>
</dbReference>
<sequence length="853" mass="91595">MSVPGAVRTGVPTWRTLATALPRPRLFDMLDRGSALTVVHAPDGFGKSTLLATWLHRGGAPERDIAWVAVADDATPDRIWSDACTVLGEHVAPGDPAERLAEVLRSRPAPSLLVLDGFPATALDDLLPAIRHLLDRCPSVDVAVCVRGSATTSAVATAGVDCTFVSAHDLRFTPRETAEFFRAAGVELGADEYGDLCRALGGLPQLISGALNVARLHRGSPVDQEGRPSPELAAAIAGSASVLLDSLTAEERSFALCVVAARALDAELAAELTGRPDAAELLDRLEARGLLVVDEAAETRTWVWPSALRLAVLDQARQEEPGRADELMTLLARRHHDAGRPAPAAMYAAEARKWTMAAEIVERSWGQMVAEHLEELILVLRTIPEDFLQDHPAVLAGRALFVQMLADHPILRASLPSEPDDLHTLGAGPDAANVLHLATVQSLALRVAGDFVQGAACTRRLEPLVQSMLVHQPDNITPQLPLLRVQWAITFQLVADLAESNRQFELAYRGGVAADTPYIVQNAAGSSALNWALVGDVPRARRWLAREATAEPSDGLFGELVKVGGRVAAALTHLDALDVGAAEAMIDLLGAPSDREELWGFVAYAHAQHTLLTVEAYAGLTWLHHTVAGHAHRHGDGAFSRTLLTATEIDLHLALGNGNLARAVADLEPRHHPILVVPDARVDLLGGNPGRAVKKLARVSWPDCGFPRAHLEALLLEAAAQLDLGNPRAAAVCWERACTLARTLGNRRAFTTVPDRHRRELEECSGIAVPGGPVGTVFPDEVARVELSPREQQVLALLADGCPQSEIARLLFVSPNTVKTQLRSIYRKLGAHTRVEAITRARELRLLPVSSDL</sequence>
<dbReference type="PANTHER" id="PTHR44688:SF16">
    <property type="entry name" value="DNA-BINDING TRANSCRIPTIONAL ACTIVATOR DEVR_DOSR"/>
    <property type="match status" value="1"/>
</dbReference>
<dbReference type="GO" id="GO:0003677">
    <property type="term" value="F:DNA binding"/>
    <property type="evidence" value="ECO:0007669"/>
    <property type="project" value="UniProtKB-KW"/>
</dbReference>